<sequence length="1910" mass="207719">MEQPASTRPTVPAVSSLRIQQACPMERSLSQDIRNEREELREAAESTLNAIVDLNLDGTVKWVSPSWSDVVGTPFHDVHGKPISDLVVSENKNVFTDMVVSMKKDDSKSYRVRFSVRLGPLSKLRTISDVGRDDQSLHESDVQTANLEAQGIMVYDTTSGGQSHTMWMLRPWIAPQEIQIDLPDLIVDSLGSGAELLASYLTQLAESGGDEAETRDPPASVLCRICERDIPPWWFEKHTDLCLQEHRAEMDVQMAQENLIEHRHSIVKVLDALEARQSRSTTGEPQASPIAEYKGMPIGPPMSAQSSPGTSLPRSRDRTSGMGHSRARSFAIRRPQARIVELLMDLCDTAIEISTPALKDITQQDDDEFRTQSPQSESRISQVLQWQSPSTNTLEQEQGLAMLCSDTETVARAKVDSVFRHRKIIEYAERIRIEMAVLVQDCIDEAMRKAARIAAGRLSDSTEDGTEEVAQERFRKREGSDAHMVENELHRGRSADDATGQSISSSPSALAAALRQMDTSAGSNTSRPTSFIASTRSSSPRECPTPRSTVDSGSAPAGHSRHIRRGSSLLYETEFADGDGSFRSSSGTSRTAPRTESPMSEVGDLRRAASTRQHQRRSLIIPGASSPRRQESPSRSTQPSSPLRIKPRGIPYAEGVASPEPSPMFPTSEFSSPVAHPVRHHRRQSSSAAISEFAMRAPPSPRLGASQAPHQARAAQPSIKDFEIIKPISKGAFGSVYLSKKKSTGEYFAIKVLKKADMVAKNQVGNVKAERAIMMWQGQSEFVAKLYWTFSSKDYLYLVMEYLNGGDCASLIKVLGGLPEEWAKKYLGEVVLGVEHLHERDVIHRDLKPDNLLIDQKGHLKLTDFGLSRMGLVGRQKRALNSETTDTTPDLLKHGPFARSTSMASSRSTSLDLHAHAHSPTGTPLITPEVGGTSQPSYFSLSSMPPENRRVSSSHRRESGGSESLTHLLNCFSLVDSDAPSQSPSATKMHGDDEVAIQGSVEMAASQLNVRASADGHARSSLPPPSNMMPPPMALFDPEDTNRRFVGTPDYLAPETINGDKQDETSDWWSVGCIMFEFLYGFPPFHASEAEQVFENILARRIQWPDEADCEAISPEAKDLINKLLCMNAKERLGSNKDEKFASGGEEIRSHSWFEGINWQTLLEDEAQFVPQPENPEDTEYFDARGAVLQSFAEEMEDQLSPQSSGGGTEYAGRPHDALSRVRSQVNSMNRKLMPLHIPPHVRDSKSRRLSEPIAADDFGSFTFKNLPVLEKANKDVIQKLRADALASQNKQSSINLGGSSANTATSPAPSLDGSPVLSNHLHRSISNAKASNRPQSPSGFSHSNSSPSRMSQPSSPLLVSFVAGQGAEGRRKVSSTSSSLSQQSGIALQPPTALEAPKVPCSLTKAATIACASPVKGRGTIPAPLALSPHKTVSTPRQGSSSTTRSRSLTVGSNDGSSPVASDVLHHHRNRRSQVFDMSPSSSDNEGDKHGALLRVQRRRQSSRRLSQIAFDNGPTFRPLDVLICEDHPVSRMVMEKLLEKLRCRTISVANGSEAVRYSMSEIQFDVIFLEYKLPQISGADVARMIRETKNANSHTPIVAITAYLKELQAPHYFDSLIEKPISSSKLTEVLRSLCQWRPSSPTRAMSGPLPYPLPIGLKKTNNPRPDDSPSSSLSAFPVRVSSAMMSSREDSITSSMFGDSESATTDDTPIPVVVGRRATGDWEEWGLGIAKGDILSGICESPKSMPALLTHQSAPGKIEHLRSGDRNRPRSESGGAGAGAGAVGVGGAVVGGDKKGVVEGTDSADDEDEEAGGTKGRHRRRSSKPMQGKSVLPSSKLGIEMMRADSHDSMTFGGSESTSEAVTQVATTPAREVSTPVLAAADEGTKATTDTCTRESADAIKKKTAGHG</sequence>
<evidence type="ECO:0000256" key="10">
    <source>
        <dbReference type="PROSITE-ProRule" id="PRU00169"/>
    </source>
</evidence>
<feature type="compositionally biased region" description="Basic and acidic residues" evidence="12">
    <location>
        <begin position="470"/>
        <end position="496"/>
    </location>
</feature>
<dbReference type="Gene3D" id="3.30.450.20">
    <property type="entry name" value="PAS domain"/>
    <property type="match status" value="1"/>
</dbReference>
<reference evidence="17" key="1">
    <citation type="journal article" date="2020" name="bioRxiv">
        <title>Whole genome comparisons of ergot fungi reveals the divergence and evolution of species within the genus Claviceps are the result of varying mechanisms driving genome evolution and host range expansion.</title>
        <authorList>
            <person name="Wyka S.A."/>
            <person name="Mondo S.J."/>
            <person name="Liu M."/>
            <person name="Dettman J."/>
            <person name="Nalam V."/>
            <person name="Broders K.D."/>
        </authorList>
    </citation>
    <scope>NUCLEOTIDE SEQUENCE</scope>
    <source>
        <strain evidence="17">CCC 602</strain>
    </source>
</reference>
<dbReference type="InterPro" id="IPR000961">
    <property type="entry name" value="AGC-kinase_C"/>
</dbReference>
<keyword evidence="5" id="KW-0547">Nucleotide-binding</keyword>
<feature type="compositionally biased region" description="Polar residues" evidence="12">
    <location>
        <begin position="1325"/>
        <end position="1334"/>
    </location>
</feature>
<dbReference type="InterPro" id="IPR035965">
    <property type="entry name" value="PAS-like_dom_sf"/>
</dbReference>
<evidence type="ECO:0000256" key="3">
    <source>
        <dbReference type="ARBA" id="ARBA00022553"/>
    </source>
</evidence>
<dbReference type="FunFam" id="1.10.510.10:FF:000340">
    <property type="entry name" value="Serine threonine protein kinase"/>
    <property type="match status" value="1"/>
</dbReference>
<evidence type="ECO:0000259" key="14">
    <source>
        <dbReference type="PROSITE" id="PS50110"/>
    </source>
</evidence>
<dbReference type="SMART" id="SM00448">
    <property type="entry name" value="REC"/>
    <property type="match status" value="1"/>
</dbReference>
<dbReference type="InterPro" id="IPR000719">
    <property type="entry name" value="Prot_kinase_dom"/>
</dbReference>
<feature type="compositionally biased region" description="Low complexity" evidence="12">
    <location>
        <begin position="633"/>
        <end position="644"/>
    </location>
</feature>
<feature type="region of interest" description="Disordered" evidence="12">
    <location>
        <begin position="1475"/>
        <end position="1494"/>
    </location>
</feature>
<feature type="region of interest" description="Disordered" evidence="12">
    <location>
        <begin position="1369"/>
        <end position="1389"/>
    </location>
</feature>
<dbReference type="SMART" id="SM00091">
    <property type="entry name" value="PAS"/>
    <property type="match status" value="1"/>
</dbReference>
<dbReference type="PROSITE" id="PS50112">
    <property type="entry name" value="PAS"/>
    <property type="match status" value="1"/>
</dbReference>
<feature type="region of interest" description="Disordered" evidence="12">
    <location>
        <begin position="1849"/>
        <end position="1910"/>
    </location>
</feature>
<dbReference type="Pfam" id="PF00069">
    <property type="entry name" value="Pkinase"/>
    <property type="match status" value="2"/>
</dbReference>
<feature type="compositionally biased region" description="Basic and acidic residues" evidence="12">
    <location>
        <begin position="1894"/>
        <end position="1903"/>
    </location>
</feature>
<dbReference type="Gene3D" id="3.40.50.2300">
    <property type="match status" value="1"/>
</dbReference>
<comment type="catalytic activity">
    <reaction evidence="8">
        <text>L-threonyl-[protein] + ATP = O-phospho-L-threonyl-[protein] + ADP + H(+)</text>
        <dbReference type="Rhea" id="RHEA:46608"/>
        <dbReference type="Rhea" id="RHEA-COMP:11060"/>
        <dbReference type="Rhea" id="RHEA-COMP:11605"/>
        <dbReference type="ChEBI" id="CHEBI:15378"/>
        <dbReference type="ChEBI" id="CHEBI:30013"/>
        <dbReference type="ChEBI" id="CHEBI:30616"/>
        <dbReference type="ChEBI" id="CHEBI:61977"/>
        <dbReference type="ChEBI" id="CHEBI:456216"/>
        <dbReference type="EC" id="2.7.11.1"/>
    </reaction>
</comment>
<feature type="compositionally biased region" description="Acidic residues" evidence="12">
    <location>
        <begin position="1804"/>
        <end position="1813"/>
    </location>
</feature>
<dbReference type="PROSITE" id="PS51285">
    <property type="entry name" value="AGC_KINASE_CTER"/>
    <property type="match status" value="1"/>
</dbReference>
<dbReference type="FunFam" id="1.10.510.10:FF:000664">
    <property type="entry name" value="Serine threonine protein kinase"/>
    <property type="match status" value="1"/>
</dbReference>
<evidence type="ECO:0000313" key="18">
    <source>
        <dbReference type="Proteomes" id="UP000748025"/>
    </source>
</evidence>
<evidence type="ECO:0000256" key="11">
    <source>
        <dbReference type="SAM" id="Coils"/>
    </source>
</evidence>
<dbReference type="SUPFAM" id="SSF55785">
    <property type="entry name" value="PYP-like sensor domain (PAS domain)"/>
    <property type="match status" value="1"/>
</dbReference>
<feature type="compositionally biased region" description="Low complexity" evidence="12">
    <location>
        <begin position="898"/>
        <end position="910"/>
    </location>
</feature>
<dbReference type="InterPro" id="IPR000014">
    <property type="entry name" value="PAS"/>
</dbReference>
<dbReference type="GO" id="GO:0000160">
    <property type="term" value="P:phosphorelay signal transduction system"/>
    <property type="evidence" value="ECO:0007669"/>
    <property type="project" value="InterPro"/>
</dbReference>
<feature type="coiled-coil region" evidence="11">
    <location>
        <begin position="26"/>
        <end position="57"/>
    </location>
</feature>
<dbReference type="InterPro" id="IPR001789">
    <property type="entry name" value="Sig_transdc_resp-reg_receiver"/>
</dbReference>
<evidence type="ECO:0000256" key="9">
    <source>
        <dbReference type="ARBA" id="ARBA00048679"/>
    </source>
</evidence>
<evidence type="ECO:0000259" key="15">
    <source>
        <dbReference type="PROSITE" id="PS50112"/>
    </source>
</evidence>
<keyword evidence="2" id="KW-0723">Serine/threonine-protein kinase</keyword>
<evidence type="ECO:0000313" key="17">
    <source>
        <dbReference type="EMBL" id="KAG6004669.1"/>
    </source>
</evidence>
<evidence type="ECO:0000256" key="6">
    <source>
        <dbReference type="ARBA" id="ARBA00022777"/>
    </source>
</evidence>
<feature type="compositionally biased region" description="Low complexity" evidence="12">
    <location>
        <begin position="1300"/>
        <end position="1311"/>
    </location>
</feature>
<dbReference type="EC" id="2.7.11.1" evidence="1"/>
<dbReference type="GO" id="GO:0005634">
    <property type="term" value="C:nucleus"/>
    <property type="evidence" value="ECO:0007669"/>
    <property type="project" value="TreeGrafter"/>
</dbReference>
<feature type="compositionally biased region" description="Basic and acidic residues" evidence="12">
    <location>
        <begin position="947"/>
        <end position="960"/>
    </location>
</feature>
<feature type="region of interest" description="Disordered" evidence="12">
    <location>
        <begin position="458"/>
        <end position="673"/>
    </location>
</feature>
<comment type="caution">
    <text evidence="17">The sequence shown here is derived from an EMBL/GenBank/DDBJ whole genome shotgun (WGS) entry which is preliminary data.</text>
</comment>
<gene>
    <name evidence="17" type="ORF">E4U43_000697</name>
</gene>
<feature type="region of interest" description="Disordered" evidence="12">
    <location>
        <begin position="1754"/>
        <end position="1837"/>
    </location>
</feature>
<dbReference type="SUPFAM" id="SSF52172">
    <property type="entry name" value="CheY-like"/>
    <property type="match status" value="1"/>
</dbReference>
<dbReference type="FunFam" id="3.40.50.2300:FF:000139">
    <property type="entry name" value="Serine threonine protein kinase"/>
    <property type="match status" value="1"/>
</dbReference>
<dbReference type="PROSITE" id="PS50110">
    <property type="entry name" value="RESPONSE_REGULATORY"/>
    <property type="match status" value="1"/>
</dbReference>
<dbReference type="InterPro" id="IPR011006">
    <property type="entry name" value="CheY-like_superfamily"/>
</dbReference>
<comment type="caution">
    <text evidence="10">Lacks conserved residue(s) required for the propagation of feature annotation.</text>
</comment>
<dbReference type="CDD" id="cd05611">
    <property type="entry name" value="STKc_Rim15_like"/>
    <property type="match status" value="1"/>
</dbReference>
<evidence type="ECO:0000256" key="12">
    <source>
        <dbReference type="SAM" id="MobiDB-lite"/>
    </source>
</evidence>
<keyword evidence="11" id="KW-0175">Coiled coil</keyword>
<dbReference type="GO" id="GO:0005524">
    <property type="term" value="F:ATP binding"/>
    <property type="evidence" value="ECO:0007669"/>
    <property type="project" value="UniProtKB-KW"/>
</dbReference>
<feature type="compositionally biased region" description="Low complexity" evidence="12">
    <location>
        <begin position="1335"/>
        <end position="1356"/>
    </location>
</feature>
<keyword evidence="7" id="KW-0067">ATP-binding</keyword>
<feature type="region of interest" description="Disordered" evidence="12">
    <location>
        <begin position="1423"/>
        <end position="1467"/>
    </location>
</feature>
<feature type="domain" description="PAS" evidence="15">
    <location>
        <begin position="36"/>
        <end position="106"/>
    </location>
</feature>
<proteinExistence type="predicted"/>
<dbReference type="EMBL" id="SRPW01001214">
    <property type="protein sequence ID" value="KAG6004669.1"/>
    <property type="molecule type" value="Genomic_DNA"/>
</dbReference>
<feature type="compositionally biased region" description="Polar residues" evidence="12">
    <location>
        <begin position="1854"/>
        <end position="1869"/>
    </location>
</feature>
<dbReference type="GO" id="GO:0005737">
    <property type="term" value="C:cytoplasm"/>
    <property type="evidence" value="ECO:0007669"/>
    <property type="project" value="TreeGrafter"/>
</dbReference>
<keyword evidence="4" id="KW-0808">Transferase</keyword>
<feature type="domain" description="Protein kinase" evidence="13">
    <location>
        <begin position="722"/>
        <end position="1154"/>
    </location>
</feature>
<evidence type="ECO:0000259" key="13">
    <source>
        <dbReference type="PROSITE" id="PS50011"/>
    </source>
</evidence>
<organism evidence="17 18">
    <name type="scientific">Claviceps pusilla</name>
    <dbReference type="NCBI Taxonomy" id="123648"/>
    <lineage>
        <taxon>Eukaryota</taxon>
        <taxon>Fungi</taxon>
        <taxon>Dikarya</taxon>
        <taxon>Ascomycota</taxon>
        <taxon>Pezizomycotina</taxon>
        <taxon>Sordariomycetes</taxon>
        <taxon>Hypocreomycetidae</taxon>
        <taxon>Hypocreales</taxon>
        <taxon>Clavicipitaceae</taxon>
        <taxon>Claviceps</taxon>
    </lineage>
</organism>
<feature type="compositionally biased region" description="Polar residues" evidence="12">
    <location>
        <begin position="932"/>
        <end position="945"/>
    </location>
</feature>
<comment type="catalytic activity">
    <reaction evidence="9">
        <text>L-seryl-[protein] + ATP = O-phospho-L-seryl-[protein] + ADP + H(+)</text>
        <dbReference type="Rhea" id="RHEA:17989"/>
        <dbReference type="Rhea" id="RHEA-COMP:9863"/>
        <dbReference type="Rhea" id="RHEA-COMP:11604"/>
        <dbReference type="ChEBI" id="CHEBI:15378"/>
        <dbReference type="ChEBI" id="CHEBI:29999"/>
        <dbReference type="ChEBI" id="CHEBI:30616"/>
        <dbReference type="ChEBI" id="CHEBI:83421"/>
        <dbReference type="ChEBI" id="CHEBI:456216"/>
        <dbReference type="EC" id="2.7.11.1"/>
    </reaction>
</comment>
<feature type="compositionally biased region" description="Gly residues" evidence="12">
    <location>
        <begin position="1776"/>
        <end position="1792"/>
    </location>
</feature>
<feature type="compositionally biased region" description="Low complexity" evidence="12">
    <location>
        <begin position="578"/>
        <end position="592"/>
    </location>
</feature>
<dbReference type="CDD" id="cd00130">
    <property type="entry name" value="PAS"/>
    <property type="match status" value="1"/>
</dbReference>
<dbReference type="FunFam" id="3.30.200.20:FF:001008">
    <property type="entry name" value="Serine/threonine-protein kinase cek1"/>
    <property type="match status" value="1"/>
</dbReference>
<dbReference type="Gene3D" id="1.10.510.10">
    <property type="entry name" value="Transferase(Phosphotransferase) domain 1"/>
    <property type="match status" value="2"/>
</dbReference>
<dbReference type="PANTHER" id="PTHR24356">
    <property type="entry name" value="SERINE/THREONINE-PROTEIN KINASE"/>
    <property type="match status" value="1"/>
</dbReference>
<evidence type="ECO:0000256" key="7">
    <source>
        <dbReference type="ARBA" id="ARBA00022840"/>
    </source>
</evidence>
<dbReference type="SMART" id="SM00220">
    <property type="entry name" value="S_TKc"/>
    <property type="match status" value="1"/>
</dbReference>
<evidence type="ECO:0000259" key="16">
    <source>
        <dbReference type="PROSITE" id="PS51285"/>
    </source>
</evidence>
<protein>
    <recommendedName>
        <fullName evidence="1">non-specific serine/threonine protein kinase</fullName>
        <ecNumber evidence="1">2.7.11.1</ecNumber>
    </recommendedName>
</protein>
<evidence type="ECO:0000256" key="5">
    <source>
        <dbReference type="ARBA" id="ARBA00022741"/>
    </source>
</evidence>
<feature type="domain" description="AGC-kinase C-terminal" evidence="16">
    <location>
        <begin position="1155"/>
        <end position="1274"/>
    </location>
</feature>
<evidence type="ECO:0000256" key="4">
    <source>
        <dbReference type="ARBA" id="ARBA00022679"/>
    </source>
</evidence>
<evidence type="ECO:0000256" key="1">
    <source>
        <dbReference type="ARBA" id="ARBA00012513"/>
    </source>
</evidence>
<feature type="region of interest" description="Disordered" evidence="12">
    <location>
        <begin position="880"/>
        <end position="962"/>
    </location>
</feature>
<dbReference type="CDD" id="cd17546">
    <property type="entry name" value="REC_hyHK_CKI1_RcsC-like"/>
    <property type="match status" value="1"/>
</dbReference>
<dbReference type="GO" id="GO:1901992">
    <property type="term" value="P:positive regulation of mitotic cell cycle phase transition"/>
    <property type="evidence" value="ECO:0007669"/>
    <property type="project" value="UniProtKB-ARBA"/>
</dbReference>
<evidence type="ECO:0000256" key="8">
    <source>
        <dbReference type="ARBA" id="ARBA00047899"/>
    </source>
</evidence>
<dbReference type="OrthoDB" id="162894at2759"/>
<dbReference type="PANTHER" id="PTHR24356:SF1">
    <property type="entry name" value="SERINE_THREONINE-PROTEIN KINASE GREATWALL"/>
    <property type="match status" value="1"/>
</dbReference>
<feature type="compositionally biased region" description="Low complexity" evidence="12">
    <location>
        <begin position="504"/>
        <end position="514"/>
    </location>
</feature>
<dbReference type="Gene3D" id="3.30.200.20">
    <property type="entry name" value="Phosphorylase Kinase, domain 1"/>
    <property type="match status" value="1"/>
</dbReference>
<feature type="compositionally biased region" description="Basic and acidic residues" evidence="12">
    <location>
        <begin position="1759"/>
        <end position="1773"/>
    </location>
</feature>
<feature type="region of interest" description="Disordered" evidence="12">
    <location>
        <begin position="277"/>
        <end position="327"/>
    </location>
</feature>
<dbReference type="InterPro" id="IPR011009">
    <property type="entry name" value="Kinase-like_dom_sf"/>
</dbReference>
<keyword evidence="6" id="KW-0418">Kinase</keyword>
<dbReference type="SUPFAM" id="SSF56112">
    <property type="entry name" value="Protein kinase-like (PK-like)"/>
    <property type="match status" value="1"/>
</dbReference>
<dbReference type="PROSITE" id="PS50011">
    <property type="entry name" value="PROTEIN_KINASE_DOM"/>
    <property type="match status" value="1"/>
</dbReference>
<dbReference type="GO" id="GO:0004674">
    <property type="term" value="F:protein serine/threonine kinase activity"/>
    <property type="evidence" value="ECO:0007669"/>
    <property type="project" value="UniProtKB-KW"/>
</dbReference>
<dbReference type="Pfam" id="PF00072">
    <property type="entry name" value="Response_reg"/>
    <property type="match status" value="1"/>
</dbReference>
<dbReference type="PROSITE" id="PS00108">
    <property type="entry name" value="PROTEIN_KINASE_ST"/>
    <property type="match status" value="1"/>
</dbReference>
<feature type="compositionally biased region" description="Low complexity" evidence="12">
    <location>
        <begin position="1435"/>
        <end position="1454"/>
    </location>
</feature>
<keyword evidence="3" id="KW-0597">Phosphoprotein</keyword>
<feature type="region of interest" description="Disordered" evidence="12">
    <location>
        <begin position="1289"/>
        <end position="1356"/>
    </location>
</feature>
<evidence type="ECO:0000256" key="2">
    <source>
        <dbReference type="ARBA" id="ARBA00022527"/>
    </source>
</evidence>
<keyword evidence="18" id="KW-1185">Reference proteome</keyword>
<dbReference type="InterPro" id="IPR050236">
    <property type="entry name" value="Ser_Thr_kinase_AGC"/>
</dbReference>
<dbReference type="Proteomes" id="UP000748025">
    <property type="component" value="Unassembled WGS sequence"/>
</dbReference>
<feature type="domain" description="Response regulatory" evidence="14">
    <location>
        <begin position="1522"/>
        <end position="1636"/>
    </location>
</feature>
<feature type="compositionally biased region" description="Polar residues" evidence="12">
    <location>
        <begin position="517"/>
        <end position="552"/>
    </location>
</feature>
<dbReference type="InterPro" id="IPR008271">
    <property type="entry name" value="Ser/Thr_kinase_AS"/>
</dbReference>
<feature type="compositionally biased region" description="Polar residues" evidence="12">
    <location>
        <begin position="303"/>
        <end position="313"/>
    </location>
</feature>
<feature type="compositionally biased region" description="Low complexity" evidence="12">
    <location>
        <begin position="1375"/>
        <end position="1385"/>
    </location>
</feature>
<name>A0A9P7NBI8_9HYPO</name>
<accession>A0A9P7NBI8</accession>
<feature type="compositionally biased region" description="Polar residues" evidence="12">
    <location>
        <begin position="1289"/>
        <end position="1299"/>
    </location>
</feature>